<gene>
    <name evidence="2" type="ORF">F7018_07500</name>
</gene>
<dbReference type="SMART" id="SM00418">
    <property type="entry name" value="HTH_ARSR"/>
    <property type="match status" value="1"/>
</dbReference>
<dbReference type="Gene3D" id="1.10.10.10">
    <property type="entry name" value="Winged helix-like DNA-binding domain superfamily/Winged helix DNA-binding domain"/>
    <property type="match status" value="1"/>
</dbReference>
<evidence type="ECO:0000313" key="2">
    <source>
        <dbReference type="EMBL" id="KAB1158941.1"/>
    </source>
</evidence>
<dbReference type="SUPFAM" id="SSF46785">
    <property type="entry name" value="Winged helix' DNA-binding domain"/>
    <property type="match status" value="1"/>
</dbReference>
<dbReference type="Proteomes" id="UP000467305">
    <property type="component" value="Unassembled WGS sequence"/>
</dbReference>
<name>A0A7J5AMV4_9FLAO</name>
<dbReference type="GO" id="GO:0097063">
    <property type="term" value="F:cadmium ion sensor activity"/>
    <property type="evidence" value="ECO:0007669"/>
    <property type="project" value="TreeGrafter"/>
</dbReference>
<accession>A0A7J5AMV4</accession>
<dbReference type="CDD" id="cd00090">
    <property type="entry name" value="HTH_ARSR"/>
    <property type="match status" value="1"/>
</dbReference>
<proteinExistence type="predicted"/>
<protein>
    <submittedName>
        <fullName evidence="2">Helix-turn-helix transcriptional regulator</fullName>
    </submittedName>
</protein>
<dbReference type="InterPro" id="IPR011991">
    <property type="entry name" value="ArsR-like_HTH"/>
</dbReference>
<dbReference type="OrthoDB" id="9797716at2"/>
<evidence type="ECO:0000259" key="1">
    <source>
        <dbReference type="PROSITE" id="PS50987"/>
    </source>
</evidence>
<dbReference type="InterPro" id="IPR001845">
    <property type="entry name" value="HTH_ArsR_DNA-bd_dom"/>
</dbReference>
<dbReference type="InterPro" id="IPR036390">
    <property type="entry name" value="WH_DNA-bd_sf"/>
</dbReference>
<dbReference type="GO" id="GO:0003700">
    <property type="term" value="F:DNA-binding transcription factor activity"/>
    <property type="evidence" value="ECO:0007669"/>
    <property type="project" value="InterPro"/>
</dbReference>
<feature type="domain" description="HTH arsR-type" evidence="1">
    <location>
        <begin position="1"/>
        <end position="95"/>
    </location>
</feature>
<dbReference type="GO" id="GO:0032791">
    <property type="term" value="F:lead ion binding"/>
    <property type="evidence" value="ECO:0007669"/>
    <property type="project" value="TreeGrafter"/>
</dbReference>
<dbReference type="InterPro" id="IPR036388">
    <property type="entry name" value="WH-like_DNA-bd_sf"/>
</dbReference>
<dbReference type="PANTHER" id="PTHR39168:SF1">
    <property type="entry name" value="TRANSCRIPTIONAL REGULATORY PROTEIN"/>
    <property type="match status" value="1"/>
</dbReference>
<reference evidence="2 3" key="1">
    <citation type="submission" date="2019-09" db="EMBL/GenBank/DDBJ databases">
        <authorList>
            <person name="Cao W.R."/>
        </authorList>
    </citation>
    <scope>NUCLEOTIDE SEQUENCE [LARGE SCALE GENOMIC DNA]</scope>
    <source>
        <strain evidence="3">a4</strain>
    </source>
</reference>
<comment type="caution">
    <text evidence="2">The sequence shown here is derived from an EMBL/GenBank/DDBJ whole genome shotgun (WGS) entry which is preliminary data.</text>
</comment>
<dbReference type="AlphaFoldDB" id="A0A7J5AMV4"/>
<dbReference type="EMBL" id="WAAU01000011">
    <property type="protein sequence ID" value="KAB1158941.1"/>
    <property type="molecule type" value="Genomic_DNA"/>
</dbReference>
<dbReference type="GO" id="GO:0003677">
    <property type="term" value="F:DNA binding"/>
    <property type="evidence" value="ECO:0007669"/>
    <property type="project" value="TreeGrafter"/>
</dbReference>
<dbReference type="GO" id="GO:0010288">
    <property type="term" value="P:response to lead ion"/>
    <property type="evidence" value="ECO:0007669"/>
    <property type="project" value="TreeGrafter"/>
</dbReference>
<dbReference type="GO" id="GO:0046686">
    <property type="term" value="P:response to cadmium ion"/>
    <property type="evidence" value="ECO:0007669"/>
    <property type="project" value="TreeGrafter"/>
</dbReference>
<dbReference type="PANTHER" id="PTHR39168">
    <property type="entry name" value="TRANSCRIPTIONAL REGULATOR-RELATED"/>
    <property type="match status" value="1"/>
</dbReference>
<organism evidence="2 3">
    <name type="scientific">Tenacibaculum aiptasiae</name>
    <dbReference type="NCBI Taxonomy" id="426481"/>
    <lineage>
        <taxon>Bacteria</taxon>
        <taxon>Pseudomonadati</taxon>
        <taxon>Bacteroidota</taxon>
        <taxon>Flavobacteriia</taxon>
        <taxon>Flavobacteriales</taxon>
        <taxon>Flavobacteriaceae</taxon>
        <taxon>Tenacibaculum</taxon>
    </lineage>
</organism>
<dbReference type="PROSITE" id="PS50987">
    <property type="entry name" value="HTH_ARSR_2"/>
    <property type="match status" value="1"/>
</dbReference>
<dbReference type="InterPro" id="IPR052543">
    <property type="entry name" value="HTH_Metal-responsive_Reg"/>
</dbReference>
<sequence>MESLENDFSEIASLLGDKSRAIMLWNLLDGRAYTATELANCSGISLQSASNHLSKLLQKNILSVEKQGRHRYYRFSSPEVAQVIESMASLLSLQKDYTKVKKPKASAFTYARTCYNHLAGEVGVKITEALISHQIITPIHKQYSVTSTGKQWFLNLGIHTEEIQNLKRSFAHQCLDWSERKHHIAGALGDIFLEVMLQKDWFRKHKNTRELILTSKGKQQLKELLKIDL</sequence>
<dbReference type="RefSeq" id="WP_150899422.1">
    <property type="nucleotide sequence ID" value="NZ_WAAU01000011.1"/>
</dbReference>
<evidence type="ECO:0000313" key="3">
    <source>
        <dbReference type="Proteomes" id="UP000467305"/>
    </source>
</evidence>
<keyword evidence="3" id="KW-1185">Reference proteome</keyword>